<keyword evidence="7" id="KW-1185">Reference proteome</keyword>
<feature type="region of interest" description="Disordered" evidence="5">
    <location>
        <begin position="930"/>
        <end position="1042"/>
    </location>
</feature>
<dbReference type="InterPro" id="IPR013083">
    <property type="entry name" value="Znf_RING/FYVE/PHD"/>
</dbReference>
<dbReference type="Gene3D" id="3.30.40.10">
    <property type="entry name" value="Zinc/RING finger domain, C3HC4 (zinc finger)"/>
    <property type="match status" value="1"/>
</dbReference>
<evidence type="ECO:0000256" key="3">
    <source>
        <dbReference type="ARBA" id="ARBA00022833"/>
    </source>
</evidence>
<evidence type="ECO:0000313" key="7">
    <source>
        <dbReference type="Proteomes" id="UP000887566"/>
    </source>
</evidence>
<dbReference type="Proteomes" id="UP000887566">
    <property type="component" value="Unplaced"/>
</dbReference>
<dbReference type="GO" id="GO:0061665">
    <property type="term" value="F:SUMO ligase activity"/>
    <property type="evidence" value="ECO:0007669"/>
    <property type="project" value="TreeGrafter"/>
</dbReference>
<keyword evidence="2 4" id="KW-0863">Zinc-finger</keyword>
<reference evidence="8" key="1">
    <citation type="submission" date="2022-11" db="UniProtKB">
        <authorList>
            <consortium name="WormBaseParasite"/>
        </authorList>
    </citation>
    <scope>IDENTIFICATION</scope>
</reference>
<dbReference type="GO" id="GO:0006357">
    <property type="term" value="P:regulation of transcription by RNA polymerase II"/>
    <property type="evidence" value="ECO:0007669"/>
    <property type="project" value="TreeGrafter"/>
</dbReference>
<sequence>MTSLIWTAASTAPASNDARCEPPAGSPRASRINKDAAAARATEDENAHWAICRRFGILLRRGDSKADDSLTTSRVFTAFILFPARRATLRGGGGGGDSGRRSIGEGGEGGGERVATAECLFAAAAAAAIVGRSAAAGATGDRRTDRLMVGGECRRAERRRRSPCCRRCCRPGQNQFLLCATVAVLASAYPCNLETVARPIRDNCSAPLATGRRRRRQCVSPRLLPVSSVAAQPPRRPRRQSTYVDSISLVDQWHQRLHQNLVTSAIASTSTPASNMMDPLLVDPGAQQMQSMWQSDGGGPGPGGGPQSGPNSVAVVTTVSYGASSNGYVQQQHPGVPYDGYGAHQQPTGAGVVNGRFPQAGAYGQPHQQYMQQSPSYPMTEMTPNGQSTRPQYRQAVAAAVATATATATAVAYDQAAGYGYPEGAGYPPGAYSSRPMLPQQHVPHPQQQIYRGSQVASYPVAPASAQARMPNGMPARMAAQYGAPPEYPGRPGMVQMRPGMPQYPQARPQPNGAMVVNRQPMPAYANGAAPMPAYANPHMVRPGAPYNPAAYPMAPHMNAMDLDGPARFTLPTNLTLLKPFGLNHNDTVTTLEFIIPQNVYQDLHHQSELDVQLKCFHREDRRMENSWPQAQTTSQMSVQVQINGHVVPFRSPHRSLYVKTLCIPGRNVLQITVNQCVCSHFFLMQIVRRVPVRKLAEQMLQSNPLTPNSFAMSKQKVQQYFQSSQQSDVEPTGVRLSLVCPLTRTRINVPARGVNCPHLPCFDLEAFLTCNQERALLECPHCRTHVDLPAIEIDQFVASILQETRSYQSAVEVLVDSFGQWRLVDGARPVPGGGGGIKRELHDSNDFLGAGGPPLKRIKSESLSLGIKSEVGVASPLYMPNSVPPQPTAHWGSPNGGPPSVLSPYSVGANGQIPGSSPNLVVASASALQGGGNLPQQGGPPSAPSRYDGPGTPVTPGTVHNPPSVGLLSGTSPGALGHHVQQQSSVETANSVAGSAPYTPASVGSAGSQYNGQSMNGQTLSGESSGGSSAHQQNSNTSASSDFDFLTVDDILFDTDPSLIMSEVDIQRYLPSDFQPAPTTGKGESDAAPTDSSTSVMLEKDWPTESVLSLLAGSDLTSS</sequence>
<dbReference type="Pfam" id="PF02891">
    <property type="entry name" value="zf-MIZ"/>
    <property type="match status" value="1"/>
</dbReference>
<evidence type="ECO:0000256" key="1">
    <source>
        <dbReference type="ARBA" id="ARBA00022723"/>
    </source>
</evidence>
<dbReference type="PANTHER" id="PTHR10782:SF4">
    <property type="entry name" value="TONALLI, ISOFORM E"/>
    <property type="match status" value="1"/>
</dbReference>
<feature type="compositionally biased region" description="Gly residues" evidence="5">
    <location>
        <begin position="296"/>
        <end position="307"/>
    </location>
</feature>
<dbReference type="InterPro" id="IPR004181">
    <property type="entry name" value="Znf_MIZ"/>
</dbReference>
<dbReference type="GO" id="GO:0003712">
    <property type="term" value="F:transcription coregulator activity"/>
    <property type="evidence" value="ECO:0007669"/>
    <property type="project" value="TreeGrafter"/>
</dbReference>
<feature type="region of interest" description="Disordered" evidence="5">
    <location>
        <begin position="1073"/>
        <end position="1101"/>
    </location>
</feature>
<feature type="region of interest" description="Disordered" evidence="5">
    <location>
        <begin position="290"/>
        <end position="311"/>
    </location>
</feature>
<dbReference type="PANTHER" id="PTHR10782">
    <property type="entry name" value="ZINC FINGER MIZ DOMAIN-CONTAINING PROTEIN"/>
    <property type="match status" value="1"/>
</dbReference>
<dbReference type="GO" id="GO:0000785">
    <property type="term" value="C:chromatin"/>
    <property type="evidence" value="ECO:0007669"/>
    <property type="project" value="TreeGrafter"/>
</dbReference>
<protein>
    <submittedName>
        <fullName evidence="8">SP-RING-type domain-containing protein</fullName>
    </submittedName>
</protein>
<evidence type="ECO:0000313" key="8">
    <source>
        <dbReference type="WBParaSite" id="PSAMB.scaffold2623size43339.g18598.t1"/>
    </source>
</evidence>
<proteinExistence type="predicted"/>
<evidence type="ECO:0000256" key="2">
    <source>
        <dbReference type="ARBA" id="ARBA00022771"/>
    </source>
</evidence>
<organism evidence="7 8">
    <name type="scientific">Plectus sambesii</name>
    <dbReference type="NCBI Taxonomy" id="2011161"/>
    <lineage>
        <taxon>Eukaryota</taxon>
        <taxon>Metazoa</taxon>
        <taxon>Ecdysozoa</taxon>
        <taxon>Nematoda</taxon>
        <taxon>Chromadorea</taxon>
        <taxon>Plectida</taxon>
        <taxon>Plectina</taxon>
        <taxon>Plectoidea</taxon>
        <taxon>Plectidae</taxon>
        <taxon>Plectus</taxon>
    </lineage>
</organism>
<keyword evidence="1" id="KW-0479">Metal-binding</keyword>
<feature type="region of interest" description="Disordered" evidence="5">
    <location>
        <begin position="90"/>
        <end position="109"/>
    </location>
</feature>
<feature type="compositionally biased region" description="Polar residues" evidence="5">
    <location>
        <begin position="981"/>
        <end position="994"/>
    </location>
</feature>
<accession>A0A914VV58</accession>
<evidence type="ECO:0000256" key="4">
    <source>
        <dbReference type="PROSITE-ProRule" id="PRU00452"/>
    </source>
</evidence>
<dbReference type="GO" id="GO:0008270">
    <property type="term" value="F:zinc ion binding"/>
    <property type="evidence" value="ECO:0007669"/>
    <property type="project" value="UniProtKB-KW"/>
</dbReference>
<evidence type="ECO:0000259" key="6">
    <source>
        <dbReference type="PROSITE" id="PS51044"/>
    </source>
</evidence>
<dbReference type="PROSITE" id="PS51044">
    <property type="entry name" value="ZF_SP_RING"/>
    <property type="match status" value="1"/>
</dbReference>
<dbReference type="AlphaFoldDB" id="A0A914VV58"/>
<keyword evidence="3" id="KW-0862">Zinc</keyword>
<feature type="compositionally biased region" description="Polar residues" evidence="5">
    <location>
        <begin position="1006"/>
        <end position="1042"/>
    </location>
</feature>
<evidence type="ECO:0000256" key="5">
    <source>
        <dbReference type="SAM" id="MobiDB-lite"/>
    </source>
</evidence>
<name>A0A914VV58_9BILA</name>
<dbReference type="GO" id="GO:0016925">
    <property type="term" value="P:protein sumoylation"/>
    <property type="evidence" value="ECO:0007669"/>
    <property type="project" value="TreeGrafter"/>
</dbReference>
<dbReference type="WBParaSite" id="PSAMB.scaffold2623size43339.g18598.t1">
    <property type="protein sequence ID" value="PSAMB.scaffold2623size43339.g18598.t1"/>
    <property type="gene ID" value="PSAMB.scaffold2623size43339.g18598"/>
</dbReference>
<dbReference type="CDD" id="cd16650">
    <property type="entry name" value="SP-RING_PIAS-like"/>
    <property type="match status" value="1"/>
</dbReference>
<dbReference type="InterPro" id="IPR057847">
    <property type="entry name" value="ZMIZ1/ZMIZ2_GBD-like"/>
</dbReference>
<feature type="domain" description="SP-RING-type" evidence="6">
    <location>
        <begin position="726"/>
        <end position="807"/>
    </location>
</feature>
<dbReference type="Pfam" id="PF25527">
    <property type="entry name" value="GBD-like_ZMIZ1_ZMIZ2"/>
    <property type="match status" value="1"/>
</dbReference>
<feature type="region of interest" description="Disordered" evidence="5">
    <location>
        <begin position="9"/>
        <end position="39"/>
    </location>
</feature>